<gene>
    <name evidence="2" type="ORF">GN244_ATG15608</name>
</gene>
<proteinExistence type="predicted"/>
<name>A0A833SJ22_PHYIN</name>
<dbReference type="AlphaFoldDB" id="A0A833SJ22"/>
<protein>
    <submittedName>
        <fullName evidence="2">Uncharacterized protein</fullName>
    </submittedName>
</protein>
<evidence type="ECO:0000256" key="1">
    <source>
        <dbReference type="SAM" id="MobiDB-lite"/>
    </source>
</evidence>
<feature type="compositionally biased region" description="Acidic residues" evidence="1">
    <location>
        <begin position="101"/>
        <end position="115"/>
    </location>
</feature>
<keyword evidence="3" id="KW-1185">Reference proteome</keyword>
<feature type="region of interest" description="Disordered" evidence="1">
    <location>
        <begin position="69"/>
        <end position="115"/>
    </location>
</feature>
<comment type="caution">
    <text evidence="2">The sequence shown here is derived from an EMBL/GenBank/DDBJ whole genome shotgun (WGS) entry which is preliminary data.</text>
</comment>
<reference evidence="2" key="1">
    <citation type="submission" date="2020-04" db="EMBL/GenBank/DDBJ databases">
        <title>Hybrid Assembly of Korean Phytophthora infestans isolates.</title>
        <authorList>
            <person name="Prokchorchik M."/>
            <person name="Lee Y."/>
            <person name="Seo J."/>
            <person name="Cho J.-H."/>
            <person name="Park Y.-E."/>
            <person name="Jang D.-C."/>
            <person name="Im J.-S."/>
            <person name="Choi J.-G."/>
            <person name="Park H.-J."/>
            <person name="Lee G.-B."/>
            <person name="Lee Y.-G."/>
            <person name="Hong S.-Y."/>
            <person name="Cho K."/>
            <person name="Sohn K.H."/>
        </authorList>
    </citation>
    <scope>NUCLEOTIDE SEQUENCE</scope>
    <source>
        <strain evidence="2">KR_1_A1</strain>
    </source>
</reference>
<feature type="region of interest" description="Disordered" evidence="1">
    <location>
        <begin position="21"/>
        <end position="55"/>
    </location>
</feature>
<evidence type="ECO:0000313" key="3">
    <source>
        <dbReference type="Proteomes" id="UP000602510"/>
    </source>
</evidence>
<feature type="compositionally biased region" description="Polar residues" evidence="1">
    <location>
        <begin position="30"/>
        <end position="39"/>
    </location>
</feature>
<evidence type="ECO:0000313" key="2">
    <source>
        <dbReference type="EMBL" id="KAF4032499.1"/>
    </source>
</evidence>
<feature type="compositionally biased region" description="Acidic residues" evidence="1">
    <location>
        <begin position="42"/>
        <end position="55"/>
    </location>
</feature>
<sequence>MAVPPEVDRRKRVSDSMKRIRFAADDESEPNTSTCQETVDSSLEEESDDLDQEAEEQFKYAELIARSLLDDVDENSLSDGSEDGAEKEKKQHLKRGMEVFAEPEEEDLTADEMQV</sequence>
<dbReference type="Proteomes" id="UP000602510">
    <property type="component" value="Unassembled WGS sequence"/>
</dbReference>
<accession>A0A833SJ22</accession>
<dbReference type="EMBL" id="WSZM01000484">
    <property type="protein sequence ID" value="KAF4032499.1"/>
    <property type="molecule type" value="Genomic_DNA"/>
</dbReference>
<organism evidence="2 3">
    <name type="scientific">Phytophthora infestans</name>
    <name type="common">Potato late blight agent</name>
    <name type="synonym">Botrytis infestans</name>
    <dbReference type="NCBI Taxonomy" id="4787"/>
    <lineage>
        <taxon>Eukaryota</taxon>
        <taxon>Sar</taxon>
        <taxon>Stramenopiles</taxon>
        <taxon>Oomycota</taxon>
        <taxon>Peronosporomycetes</taxon>
        <taxon>Peronosporales</taxon>
        <taxon>Peronosporaceae</taxon>
        <taxon>Phytophthora</taxon>
    </lineage>
</organism>
<feature type="compositionally biased region" description="Acidic residues" evidence="1">
    <location>
        <begin position="70"/>
        <end position="83"/>
    </location>
</feature>